<evidence type="ECO:0000313" key="3">
    <source>
        <dbReference type="EMBL" id="GGK29635.1"/>
    </source>
</evidence>
<sequence>MSLADQKTAKPGMRTGTRRNLPEGLLFEGADWDFDTIQRVFDACEEIAIDELGLDVYPNQVEVITAEQMLDAYSSIGMPLFYKHWSFGKHFASHEASYRKGMRGLAYEIVINSNPCISYIMEENTATMQTLVIAHAAFGHNHFFKNNYLFKQWTDADGILDYLEFAKGFISDCEERYGHGPVEMVLDAAHALMGQAVHRYPRKVRPDLRTEEKRERERRLHEERMYNDLWRTVPTKDKGTPDDADLLRRHALLQLPQENILYFLEKTAPKLAPWQREALRIVRLIAQYFYPQGQTKVMNEGCATYVHYKIMNRLHETGRISDGSMLEFLRSHTNVVYQPQFDEPHYGGVNPYALGFAMMQDIERICETPTDEDREWFPDIAGKGDHMAVLRDIWANYRDESFILQFLSPHLMRQLKMFHVVDDEDEPDLEVRAIHDERGYRKLRRAMARQYDIAHTDPDIQIVDVDLAGDRRLILQHTMLNRVGLEESDTRRTLQHLADLWGYDVLMREVDPETEMVVKEHTASARRRLV</sequence>
<dbReference type="AlphaFoldDB" id="A0A917Q7X5"/>
<proteinExistence type="predicted"/>
<dbReference type="InterPro" id="IPR057270">
    <property type="entry name" value="Ycgb-like"/>
</dbReference>
<dbReference type="InterPro" id="IPR056174">
    <property type="entry name" value="SpoVR_N"/>
</dbReference>
<evidence type="ECO:0000259" key="1">
    <source>
        <dbReference type="Pfam" id="PF04293"/>
    </source>
</evidence>
<keyword evidence="4" id="KW-1185">Reference proteome</keyword>
<dbReference type="Pfam" id="PF04293">
    <property type="entry name" value="SpoVR"/>
    <property type="match status" value="1"/>
</dbReference>
<accession>A0A917Q7X5</accession>
<dbReference type="InterPro" id="IPR007390">
    <property type="entry name" value="Spore_V_R"/>
</dbReference>
<dbReference type="Pfam" id="PF24755">
    <property type="entry name" value="SpoVR_C"/>
    <property type="match status" value="1"/>
</dbReference>
<evidence type="ECO:0000313" key="4">
    <source>
        <dbReference type="Proteomes" id="UP000600449"/>
    </source>
</evidence>
<name>A0A917Q7X5_9HYPH</name>
<dbReference type="PANTHER" id="PTHR30029:SF2">
    <property type="entry name" value="STAGE V SPORULATION PROTEIN R"/>
    <property type="match status" value="1"/>
</dbReference>
<dbReference type="PANTHER" id="PTHR30029">
    <property type="entry name" value="STAGE V SPORULATION PROTEIN R"/>
    <property type="match status" value="1"/>
</dbReference>
<organism evidence="3 4">
    <name type="scientific">Salinarimonas ramus</name>
    <dbReference type="NCBI Taxonomy" id="690164"/>
    <lineage>
        <taxon>Bacteria</taxon>
        <taxon>Pseudomonadati</taxon>
        <taxon>Pseudomonadota</taxon>
        <taxon>Alphaproteobacteria</taxon>
        <taxon>Hyphomicrobiales</taxon>
        <taxon>Salinarimonadaceae</taxon>
        <taxon>Salinarimonas</taxon>
    </lineage>
</organism>
<gene>
    <name evidence="3" type="ORF">GCM10011322_15060</name>
</gene>
<dbReference type="NCBIfam" id="NF008737">
    <property type="entry name" value="PRK11767.1"/>
    <property type="match status" value="1"/>
</dbReference>
<dbReference type="EMBL" id="BMMF01000004">
    <property type="protein sequence ID" value="GGK29635.1"/>
    <property type="molecule type" value="Genomic_DNA"/>
</dbReference>
<comment type="caution">
    <text evidence="3">The sequence shown here is derived from an EMBL/GenBank/DDBJ whole genome shotgun (WGS) entry which is preliminary data.</text>
</comment>
<dbReference type="Proteomes" id="UP000600449">
    <property type="component" value="Unassembled WGS sequence"/>
</dbReference>
<dbReference type="InterPro" id="IPR057008">
    <property type="entry name" value="SpoVR-like_C"/>
</dbReference>
<evidence type="ECO:0000259" key="2">
    <source>
        <dbReference type="Pfam" id="PF24755"/>
    </source>
</evidence>
<reference evidence="3 4" key="1">
    <citation type="journal article" date="2014" name="Int. J. Syst. Evol. Microbiol.">
        <title>Complete genome sequence of Corynebacterium casei LMG S-19264T (=DSM 44701T), isolated from a smear-ripened cheese.</title>
        <authorList>
            <consortium name="US DOE Joint Genome Institute (JGI-PGF)"/>
            <person name="Walter F."/>
            <person name="Albersmeier A."/>
            <person name="Kalinowski J."/>
            <person name="Ruckert C."/>
        </authorList>
    </citation>
    <scope>NUCLEOTIDE SEQUENCE [LARGE SCALE GENOMIC DNA]</scope>
    <source>
        <strain evidence="3 4">CGMCC 1.9161</strain>
    </source>
</reference>
<protein>
    <submittedName>
        <fullName evidence="3">SpoVR family protein</fullName>
    </submittedName>
</protein>
<feature type="domain" description="SpoVR protein-like N-terminal" evidence="1">
    <location>
        <begin position="31"/>
        <end position="454"/>
    </location>
</feature>
<feature type="domain" description="SpoVR-like C-terminal" evidence="2">
    <location>
        <begin position="458"/>
        <end position="511"/>
    </location>
</feature>